<dbReference type="AlphaFoldDB" id="A0A9W7SYC5"/>
<comment type="caution">
    <text evidence="2">The sequence shown here is derived from an EMBL/GenBank/DDBJ whole genome shotgun (WGS) entry which is preliminary data.</text>
</comment>
<evidence type="ECO:0000256" key="1">
    <source>
        <dbReference type="SAM" id="MobiDB-lite"/>
    </source>
</evidence>
<organism evidence="2 3">
    <name type="scientific">Teratosphaeria destructans</name>
    <dbReference type="NCBI Taxonomy" id="418781"/>
    <lineage>
        <taxon>Eukaryota</taxon>
        <taxon>Fungi</taxon>
        <taxon>Dikarya</taxon>
        <taxon>Ascomycota</taxon>
        <taxon>Pezizomycotina</taxon>
        <taxon>Dothideomycetes</taxon>
        <taxon>Dothideomycetidae</taxon>
        <taxon>Mycosphaerellales</taxon>
        <taxon>Teratosphaeriaceae</taxon>
        <taxon>Teratosphaeria</taxon>
    </lineage>
</organism>
<feature type="compositionally biased region" description="Basic and acidic residues" evidence="1">
    <location>
        <begin position="64"/>
        <end position="74"/>
    </location>
</feature>
<evidence type="ECO:0000313" key="2">
    <source>
        <dbReference type="EMBL" id="KAH9842204.1"/>
    </source>
</evidence>
<feature type="compositionally biased region" description="Acidic residues" evidence="1">
    <location>
        <begin position="75"/>
        <end position="89"/>
    </location>
</feature>
<gene>
    <name evidence="2" type="ORF">Tdes44962_MAKER01582</name>
</gene>
<accession>A0A9W7SYC5</accession>
<protein>
    <submittedName>
        <fullName evidence="2">Uncharacterized protein</fullName>
    </submittedName>
</protein>
<name>A0A9W7SYC5_9PEZI</name>
<keyword evidence="3" id="KW-1185">Reference proteome</keyword>
<sequence>MTDSGTGRFQELQTEILALQKYALPPTQEDANGFMADFHQGLTEPMEARFKTMARIVGKGSGSDAKKSMEKPDGIGEDLDDGSDSEDSL</sequence>
<reference evidence="2 3" key="2">
    <citation type="journal article" date="2021" name="Curr. Genet.">
        <title>Genetic response to nitrogen starvation in the aggressive Eucalyptus foliar pathogen Teratosphaeria destructans.</title>
        <authorList>
            <person name="Havenga M."/>
            <person name="Wingfield B.D."/>
            <person name="Wingfield M.J."/>
            <person name="Dreyer L.L."/>
            <person name="Roets F."/>
            <person name="Aylward J."/>
        </authorList>
    </citation>
    <scope>NUCLEOTIDE SEQUENCE [LARGE SCALE GENOMIC DNA]</scope>
    <source>
        <strain evidence="2">CMW44962</strain>
    </source>
</reference>
<feature type="region of interest" description="Disordered" evidence="1">
    <location>
        <begin position="57"/>
        <end position="89"/>
    </location>
</feature>
<evidence type="ECO:0000313" key="3">
    <source>
        <dbReference type="Proteomes" id="UP001138500"/>
    </source>
</evidence>
<dbReference type="Proteomes" id="UP001138500">
    <property type="component" value="Unassembled WGS sequence"/>
</dbReference>
<proteinExistence type="predicted"/>
<reference evidence="2 3" key="1">
    <citation type="journal article" date="2018" name="IMA Fungus">
        <title>IMA Genome-F 10: Nine draft genome sequences of Claviceps purpurea s.lat., including C. arundinis, C. humidiphila, and C. cf. spartinae, pseudomolecules for the pitch canker pathogen Fusarium circinatum, draft genome of Davidsoniella eucalypti, Grosmannia galeiformis, Quambalaria eucalypti, and Teratosphaeria destructans.</title>
        <authorList>
            <person name="Wingfield B.D."/>
            <person name="Liu M."/>
            <person name="Nguyen H.D."/>
            <person name="Lane F.A."/>
            <person name="Morgan S.W."/>
            <person name="De Vos L."/>
            <person name="Wilken P.M."/>
            <person name="Duong T.A."/>
            <person name="Aylward J."/>
            <person name="Coetzee M.P."/>
            <person name="Dadej K."/>
            <person name="De Beer Z.W."/>
            <person name="Findlay W."/>
            <person name="Havenga M."/>
            <person name="Kolarik M."/>
            <person name="Menzies J.G."/>
            <person name="Naidoo K."/>
            <person name="Pochopski O."/>
            <person name="Shoukouhi P."/>
            <person name="Santana Q.C."/>
            <person name="Seifert K.A."/>
            <person name="Soal N."/>
            <person name="Steenkamp E.T."/>
            <person name="Tatham C.T."/>
            <person name="van der Nest M.A."/>
            <person name="Wingfield M.J."/>
        </authorList>
    </citation>
    <scope>NUCLEOTIDE SEQUENCE [LARGE SCALE GENOMIC DNA]</scope>
    <source>
        <strain evidence="2">CMW44962</strain>
    </source>
</reference>
<dbReference type="EMBL" id="RIBY02000446">
    <property type="protein sequence ID" value="KAH9842204.1"/>
    <property type="molecule type" value="Genomic_DNA"/>
</dbReference>